<dbReference type="InterPro" id="IPR000182">
    <property type="entry name" value="GNAT_dom"/>
</dbReference>
<dbReference type="Proteomes" id="UP000093451">
    <property type="component" value="Unassembled WGS sequence"/>
</dbReference>
<evidence type="ECO:0000313" key="5">
    <source>
        <dbReference type="EMBL" id="OCJ33403.1"/>
    </source>
</evidence>
<accession>A0A9Q5GZP7</accession>
<dbReference type="Proteomes" id="UP000702952">
    <property type="component" value="Unassembled WGS sequence"/>
</dbReference>
<dbReference type="PANTHER" id="PTHR43800">
    <property type="entry name" value="PEPTIDYL-LYSINE N-ACETYLTRANSFERASE YJAB"/>
    <property type="match status" value="1"/>
</dbReference>
<dbReference type="AlphaFoldDB" id="A0A9Q5GZP7"/>
<dbReference type="CDD" id="cd04301">
    <property type="entry name" value="NAT_SF"/>
    <property type="match status" value="1"/>
</dbReference>
<evidence type="ECO:0000313" key="6">
    <source>
        <dbReference type="Proteomes" id="UP000093451"/>
    </source>
</evidence>
<dbReference type="Pfam" id="PF13673">
    <property type="entry name" value="Acetyltransf_10"/>
    <property type="match status" value="1"/>
</dbReference>
<evidence type="ECO:0000259" key="3">
    <source>
        <dbReference type="PROSITE" id="PS51186"/>
    </source>
</evidence>
<dbReference type="RefSeq" id="WP_065658746.1">
    <property type="nucleotide sequence ID" value="NZ_CP116701.1"/>
</dbReference>
<keyword evidence="2" id="KW-0012">Acyltransferase</keyword>
<dbReference type="GO" id="GO:0016747">
    <property type="term" value="F:acyltransferase activity, transferring groups other than amino-acyl groups"/>
    <property type="evidence" value="ECO:0007669"/>
    <property type="project" value="InterPro"/>
</dbReference>
<feature type="domain" description="N-acetyltransferase" evidence="3">
    <location>
        <begin position="2"/>
        <end position="146"/>
    </location>
</feature>
<dbReference type="PROSITE" id="PS51186">
    <property type="entry name" value="GNAT"/>
    <property type="match status" value="1"/>
</dbReference>
<organism evidence="4 7">
    <name type="scientific">Agrobacterium tumefaciens</name>
    <dbReference type="NCBI Taxonomy" id="358"/>
    <lineage>
        <taxon>Bacteria</taxon>
        <taxon>Pseudomonadati</taxon>
        <taxon>Pseudomonadota</taxon>
        <taxon>Alphaproteobacteria</taxon>
        <taxon>Hyphomicrobiales</taxon>
        <taxon>Rhizobiaceae</taxon>
        <taxon>Rhizobium/Agrobacterium group</taxon>
        <taxon>Agrobacterium</taxon>
        <taxon>Agrobacterium tumefaciens complex</taxon>
    </lineage>
</organism>
<name>A0A9Q5GZP7_AGRTU</name>
<comment type="caution">
    <text evidence="4">The sequence shown here is derived from an EMBL/GenBank/DDBJ whole genome shotgun (WGS) entry which is preliminary data.</text>
</comment>
<dbReference type="EMBL" id="JAAMAY010000026">
    <property type="protein sequence ID" value="NTC29569.1"/>
    <property type="molecule type" value="Genomic_DNA"/>
</dbReference>
<dbReference type="InterPro" id="IPR016181">
    <property type="entry name" value="Acyl_CoA_acyltransferase"/>
</dbReference>
<gene>
    <name evidence="5" type="ORF">A6U91_18385</name>
    <name evidence="4" type="ORF">G6M46_15625</name>
</gene>
<dbReference type="EMBL" id="LXKT01000027">
    <property type="protein sequence ID" value="OCJ33403.1"/>
    <property type="molecule type" value="Genomic_DNA"/>
</dbReference>
<proteinExistence type="predicted"/>
<dbReference type="NCBIfam" id="NF007807">
    <property type="entry name" value="PRK10514.1"/>
    <property type="match status" value="1"/>
</dbReference>
<dbReference type="PANTHER" id="PTHR43800:SF1">
    <property type="entry name" value="PEPTIDYL-LYSINE N-ACETYLTRANSFERASE YJAB"/>
    <property type="match status" value="1"/>
</dbReference>
<sequence>MITFRPANARDTARILEIWRKAVDATHDFLHRADRAAIEEEVTAFLPEAALMLAVDASDKPLGFMFLHEGHMEALFIDPDYHGRGIGKALVQAALAAHPALTTDVNEQNTQAMGFYRRLGFKPTGRSDLDGQGRPYPLVHLGFRATEQ</sequence>
<evidence type="ECO:0000313" key="7">
    <source>
        <dbReference type="Proteomes" id="UP000702952"/>
    </source>
</evidence>
<protein>
    <submittedName>
        <fullName evidence="4">Acetyltransferase</fullName>
    </submittedName>
</protein>
<evidence type="ECO:0000256" key="2">
    <source>
        <dbReference type="ARBA" id="ARBA00023315"/>
    </source>
</evidence>
<reference evidence="4" key="2">
    <citation type="journal article" date="2020" name="Science">
        <title>Unexpected conservation and global transmission of agrobacterial virulence plasmids.</title>
        <authorList>
            <person name="Weisberg A.J."/>
            <person name="Davis E.W. 2nd"/>
            <person name="Tabima J."/>
            <person name="Belcher M.S."/>
            <person name="Miller M."/>
            <person name="Kuo C.H."/>
            <person name="Loper J.E."/>
            <person name="Grunwald N.J."/>
            <person name="Putnam M.L."/>
            <person name="Chang J.H."/>
        </authorList>
    </citation>
    <scope>NUCLEOTIDE SEQUENCE</scope>
    <source>
        <strain evidence="4">17-1853-1a</strain>
    </source>
</reference>
<dbReference type="SUPFAM" id="SSF55729">
    <property type="entry name" value="Acyl-CoA N-acyltransferases (Nat)"/>
    <property type="match status" value="1"/>
</dbReference>
<dbReference type="Gene3D" id="3.40.630.30">
    <property type="match status" value="1"/>
</dbReference>
<evidence type="ECO:0000313" key="4">
    <source>
        <dbReference type="EMBL" id="NTC29569.1"/>
    </source>
</evidence>
<keyword evidence="1" id="KW-0808">Transferase</keyword>
<evidence type="ECO:0000256" key="1">
    <source>
        <dbReference type="ARBA" id="ARBA00022679"/>
    </source>
</evidence>
<reference evidence="5 6" key="1">
    <citation type="journal article" date="2016" name="PeerJ">
        <title>Gall-ID: tools for genotyping gall-causing phytopathogenic bacteria.</title>
        <authorList>
            <person name="Davis E.W.II."/>
            <person name="Weisberg A.J."/>
            <person name="Tabima J.F."/>
            <person name="Grunwald N.J."/>
            <person name="Chang J.H."/>
        </authorList>
    </citation>
    <scope>NUCLEOTIDE SEQUENCE [LARGE SCALE GENOMIC DNA]</scope>
    <source>
        <strain evidence="5 6">N2/73</strain>
    </source>
</reference>